<dbReference type="EMBL" id="SHMR01000009">
    <property type="protein sequence ID" value="RZH66465.1"/>
    <property type="molecule type" value="Genomic_DNA"/>
</dbReference>
<protein>
    <submittedName>
        <fullName evidence="2">Uncharacterized protein</fullName>
    </submittedName>
</protein>
<feature type="compositionally biased region" description="Basic and acidic residues" evidence="1">
    <location>
        <begin position="90"/>
        <end position="103"/>
    </location>
</feature>
<gene>
    <name evidence="2" type="ORF">ELS17_17470</name>
</gene>
<name>A0A482XX02_9EURY</name>
<comment type="caution">
    <text evidence="2">The sequence shown here is derived from an EMBL/GenBank/DDBJ whole genome shotgun (WGS) entry which is preliminary data.</text>
</comment>
<reference evidence="2 3" key="1">
    <citation type="submission" date="2019-02" db="EMBL/GenBank/DDBJ databases">
        <title>Genome analysis provides insights into bioremediation potentialities and Haloocin production by Natrinema altunense strain 4.1R isolated from Chott Douz in Tunisian desert.</title>
        <authorList>
            <person name="Najjari A."/>
            <person name="Youssef N."/>
            <person name="Ben Dhia O."/>
            <person name="Ferjani R."/>
            <person name="El Hidri D."/>
            <person name="Ouzari H.I."/>
            <person name="Cherif A."/>
        </authorList>
    </citation>
    <scope>NUCLEOTIDE SEQUENCE [LARGE SCALE GENOMIC DNA]</scope>
    <source>
        <strain evidence="2 3">4.1R</strain>
    </source>
</reference>
<evidence type="ECO:0000256" key="1">
    <source>
        <dbReference type="SAM" id="MobiDB-lite"/>
    </source>
</evidence>
<evidence type="ECO:0000313" key="2">
    <source>
        <dbReference type="EMBL" id="RZH66465.1"/>
    </source>
</evidence>
<dbReference type="AlphaFoldDB" id="A0A482XX02"/>
<dbReference type="Proteomes" id="UP000292704">
    <property type="component" value="Unassembled WGS sequence"/>
</dbReference>
<sequence length="103" mass="11286">MTHTVTISASDGHPADGESLRERVPERPDRNRAVMRSDGSPSPPLRSCDCIVSWLLPHAVRMPIGAGEPPVNRGPLWVPSRDVANPGRRPWLETDRDLGTACQ</sequence>
<evidence type="ECO:0000313" key="3">
    <source>
        <dbReference type="Proteomes" id="UP000292704"/>
    </source>
</evidence>
<proteinExistence type="predicted"/>
<accession>A0A482XX02</accession>
<organism evidence="2 3">
    <name type="scientific">Natrinema altunense</name>
    <dbReference type="NCBI Taxonomy" id="222984"/>
    <lineage>
        <taxon>Archaea</taxon>
        <taxon>Methanobacteriati</taxon>
        <taxon>Methanobacteriota</taxon>
        <taxon>Stenosarchaea group</taxon>
        <taxon>Halobacteria</taxon>
        <taxon>Halobacteriales</taxon>
        <taxon>Natrialbaceae</taxon>
        <taxon>Natrinema</taxon>
    </lineage>
</organism>
<feature type="compositionally biased region" description="Basic and acidic residues" evidence="1">
    <location>
        <begin position="13"/>
        <end position="32"/>
    </location>
</feature>
<feature type="region of interest" description="Disordered" evidence="1">
    <location>
        <begin position="66"/>
        <end position="103"/>
    </location>
</feature>
<feature type="region of interest" description="Disordered" evidence="1">
    <location>
        <begin position="1"/>
        <end position="46"/>
    </location>
</feature>